<sequence>MSVNEHDDGQPVTAAGPANDATEFLPRAPQPGRELAWSQDDDVPEPVVLSWWSAWGVTAVIVVCAAVAVLAVAAVGYALLQEQRGRAPELPTGATLAPPTSWSPLPESSRGDPDVVAQAPRPVKTMAPTPVAVPPSVSTMVVTPTPVAAAPPRPSAAELDERYLSAMTAGGLQITDVHTVLTGARNVCRFLEAGHTEPEAVQVAMGNNASLTDANAHTLVDSAIQVYCPNAK</sequence>
<dbReference type="RefSeq" id="WP_014380557.1">
    <property type="nucleotide sequence ID" value="NC_016946.1"/>
</dbReference>
<evidence type="ECO:0000313" key="4">
    <source>
        <dbReference type="EMBL" id="AFC44578.1"/>
    </source>
</evidence>
<evidence type="ECO:0000256" key="2">
    <source>
        <dbReference type="SAM" id="Phobius"/>
    </source>
</evidence>
<feature type="domain" description="DUF732" evidence="3">
    <location>
        <begin position="160"/>
        <end position="230"/>
    </location>
</feature>
<evidence type="ECO:0000259" key="3">
    <source>
        <dbReference type="Pfam" id="PF05305"/>
    </source>
</evidence>
<keyword evidence="2" id="KW-0472">Membrane</keyword>
<dbReference type="EMBL" id="CP003322">
    <property type="protein sequence ID" value="AFC44578.1"/>
    <property type="molecule type" value="Genomic_DNA"/>
</dbReference>
<feature type="region of interest" description="Disordered" evidence="1">
    <location>
        <begin position="1"/>
        <end position="40"/>
    </location>
</feature>
<gene>
    <name evidence="4" type="ordered locus">OCU_33590</name>
</gene>
<name>H8IV08_MYCIA</name>
<keyword evidence="2" id="KW-0812">Transmembrane</keyword>
<dbReference type="KEGG" id="mia:OCU_33590"/>
<accession>H8IV08</accession>
<proteinExistence type="predicted"/>
<evidence type="ECO:0000256" key="1">
    <source>
        <dbReference type="SAM" id="MobiDB-lite"/>
    </source>
</evidence>
<dbReference type="AlphaFoldDB" id="H8IV08"/>
<feature type="region of interest" description="Disordered" evidence="1">
    <location>
        <begin position="88"/>
        <end position="115"/>
    </location>
</feature>
<evidence type="ECO:0000313" key="5">
    <source>
        <dbReference type="Proteomes" id="UP000008004"/>
    </source>
</evidence>
<dbReference type="Pfam" id="PF05305">
    <property type="entry name" value="DUF732"/>
    <property type="match status" value="1"/>
</dbReference>
<dbReference type="HOGENOM" id="CLU_1193796_0_0_11"/>
<organism evidence="4 5">
    <name type="scientific">Mycobacterium intracellulare (strain ATCC 13950 / DSM 43223 / JCM 6384 / NCTC 13025 / 3600)</name>
    <dbReference type="NCBI Taxonomy" id="487521"/>
    <lineage>
        <taxon>Bacteria</taxon>
        <taxon>Bacillati</taxon>
        <taxon>Actinomycetota</taxon>
        <taxon>Actinomycetes</taxon>
        <taxon>Mycobacteriales</taxon>
        <taxon>Mycobacteriaceae</taxon>
        <taxon>Mycobacterium</taxon>
        <taxon>Mycobacterium avium complex (MAC)</taxon>
    </lineage>
</organism>
<dbReference type="PATRIC" id="fig|487521.10.peg.3369"/>
<dbReference type="Proteomes" id="UP000008004">
    <property type="component" value="Chromosome"/>
</dbReference>
<keyword evidence="2" id="KW-1133">Transmembrane helix</keyword>
<dbReference type="InterPro" id="IPR007969">
    <property type="entry name" value="DUF732"/>
</dbReference>
<protein>
    <recommendedName>
        <fullName evidence="3">DUF732 domain-containing protein</fullName>
    </recommendedName>
</protein>
<feature type="transmembrane region" description="Helical" evidence="2">
    <location>
        <begin position="52"/>
        <end position="80"/>
    </location>
</feature>
<reference evidence="4 5" key="1">
    <citation type="journal article" date="2012" name="J. Bacteriol.">
        <title>Complete genome sequence of Mycobacterium intracellulare strain ATCC 13950T.</title>
        <authorList>
            <person name="Kim B.J."/>
            <person name="Choi B.S."/>
            <person name="Lim J.S."/>
            <person name="Choi I.Y."/>
            <person name="Lee J.H."/>
            <person name="Chun J."/>
            <person name="Kook Y.H."/>
            <person name="Kim B.J."/>
        </authorList>
    </citation>
    <scope>NUCLEOTIDE SEQUENCE [LARGE SCALE GENOMIC DNA]</scope>
    <source>
        <strain evidence="5">ATCC 13950 / DSM 43223 / JCM 6384 / NCTC 13025 / 3600</strain>
    </source>
</reference>